<evidence type="ECO:0000313" key="2">
    <source>
        <dbReference type="Proteomes" id="UP000593567"/>
    </source>
</evidence>
<proteinExistence type="predicted"/>
<dbReference type="EMBL" id="VXIV02001072">
    <property type="protein sequence ID" value="KAF6034440.1"/>
    <property type="molecule type" value="Genomic_DNA"/>
</dbReference>
<evidence type="ECO:0000313" key="1">
    <source>
        <dbReference type="EMBL" id="KAF6034440.1"/>
    </source>
</evidence>
<keyword evidence="2" id="KW-1185">Reference proteome</keyword>
<name>A0A7J7K728_BUGNE</name>
<dbReference type="AlphaFoldDB" id="A0A7J7K728"/>
<reference evidence="1" key="1">
    <citation type="submission" date="2020-06" db="EMBL/GenBank/DDBJ databases">
        <title>Draft genome of Bugula neritina, a colonial animal packing powerful symbionts and potential medicines.</title>
        <authorList>
            <person name="Rayko M."/>
        </authorList>
    </citation>
    <scope>NUCLEOTIDE SEQUENCE [LARGE SCALE GENOMIC DNA]</scope>
    <source>
        <strain evidence="1">Kwan_BN1</strain>
    </source>
</reference>
<protein>
    <submittedName>
        <fullName evidence="1">Uncharacterized protein</fullName>
    </submittedName>
</protein>
<comment type="caution">
    <text evidence="1">The sequence shown here is derived from an EMBL/GenBank/DDBJ whole genome shotgun (WGS) entry which is preliminary data.</text>
</comment>
<gene>
    <name evidence="1" type="ORF">EB796_007250</name>
</gene>
<accession>A0A7J7K728</accession>
<sequence length="68" mass="8015">MALPVLCLVEGEKIVSLSYNVLKDFKVINKPQQLSFGEPNQVRNSNRQKWKYMITWQEPETYDCMHPT</sequence>
<dbReference type="Proteomes" id="UP000593567">
    <property type="component" value="Unassembled WGS sequence"/>
</dbReference>
<organism evidence="1 2">
    <name type="scientific">Bugula neritina</name>
    <name type="common">Brown bryozoan</name>
    <name type="synonym">Sertularia neritina</name>
    <dbReference type="NCBI Taxonomy" id="10212"/>
    <lineage>
        <taxon>Eukaryota</taxon>
        <taxon>Metazoa</taxon>
        <taxon>Spiralia</taxon>
        <taxon>Lophotrochozoa</taxon>
        <taxon>Bryozoa</taxon>
        <taxon>Gymnolaemata</taxon>
        <taxon>Cheilostomatida</taxon>
        <taxon>Flustrina</taxon>
        <taxon>Buguloidea</taxon>
        <taxon>Bugulidae</taxon>
        <taxon>Bugula</taxon>
    </lineage>
</organism>